<evidence type="ECO:0000313" key="1">
    <source>
        <dbReference type="EMBL" id="KAH6942906.1"/>
    </source>
</evidence>
<comment type="caution">
    <text evidence="1">The sequence shown here is derived from an EMBL/GenBank/DDBJ whole genome shotgun (WGS) entry which is preliminary data.</text>
</comment>
<accession>A0ACB7T9V5</accession>
<dbReference type="Proteomes" id="UP000821845">
    <property type="component" value="Chromosome 10"/>
</dbReference>
<organism evidence="1 2">
    <name type="scientific">Hyalomma asiaticum</name>
    <name type="common">Tick</name>
    <dbReference type="NCBI Taxonomy" id="266040"/>
    <lineage>
        <taxon>Eukaryota</taxon>
        <taxon>Metazoa</taxon>
        <taxon>Ecdysozoa</taxon>
        <taxon>Arthropoda</taxon>
        <taxon>Chelicerata</taxon>
        <taxon>Arachnida</taxon>
        <taxon>Acari</taxon>
        <taxon>Parasitiformes</taxon>
        <taxon>Ixodida</taxon>
        <taxon>Ixodoidea</taxon>
        <taxon>Ixodidae</taxon>
        <taxon>Hyalomminae</taxon>
        <taxon>Hyalomma</taxon>
    </lineage>
</organism>
<protein>
    <submittedName>
        <fullName evidence="1">Uncharacterized protein</fullName>
    </submittedName>
</protein>
<sequence length="183" mass="20135">MGRTCFVPNCCSGYRTCAERVPLFKAASDKDRLEQWCRAIPRADRTLMPTNHICAKHFSEGMISTAYHAEFKGKVLLDVPKRPVPSINAIPTLFLDCPKHLTQSSKPKEPPWKREPPVQAPAPCGQKVYNIDATQPVQISSATVASVDSEAALEPPEKRRHLETATLTSCLALSVSINPRLSG</sequence>
<name>A0ACB7T9V5_HYAAI</name>
<reference evidence="1" key="1">
    <citation type="submission" date="2020-05" db="EMBL/GenBank/DDBJ databases">
        <title>Large-scale comparative analyses of tick genomes elucidate their genetic diversity and vector capacities.</title>
        <authorList>
            <person name="Jia N."/>
            <person name="Wang J."/>
            <person name="Shi W."/>
            <person name="Du L."/>
            <person name="Sun Y."/>
            <person name="Zhan W."/>
            <person name="Jiang J."/>
            <person name="Wang Q."/>
            <person name="Zhang B."/>
            <person name="Ji P."/>
            <person name="Sakyi L.B."/>
            <person name="Cui X."/>
            <person name="Yuan T."/>
            <person name="Jiang B."/>
            <person name="Yang W."/>
            <person name="Lam T.T.-Y."/>
            <person name="Chang Q."/>
            <person name="Ding S."/>
            <person name="Wang X."/>
            <person name="Zhu J."/>
            <person name="Ruan X."/>
            <person name="Zhao L."/>
            <person name="Wei J."/>
            <person name="Que T."/>
            <person name="Du C."/>
            <person name="Cheng J."/>
            <person name="Dai P."/>
            <person name="Han X."/>
            <person name="Huang E."/>
            <person name="Gao Y."/>
            <person name="Liu J."/>
            <person name="Shao H."/>
            <person name="Ye R."/>
            <person name="Li L."/>
            <person name="Wei W."/>
            <person name="Wang X."/>
            <person name="Wang C."/>
            <person name="Yang T."/>
            <person name="Huo Q."/>
            <person name="Li W."/>
            <person name="Guo W."/>
            <person name="Chen H."/>
            <person name="Zhou L."/>
            <person name="Ni X."/>
            <person name="Tian J."/>
            <person name="Zhou Y."/>
            <person name="Sheng Y."/>
            <person name="Liu T."/>
            <person name="Pan Y."/>
            <person name="Xia L."/>
            <person name="Li J."/>
            <person name="Zhao F."/>
            <person name="Cao W."/>
        </authorList>
    </citation>
    <scope>NUCLEOTIDE SEQUENCE</scope>
    <source>
        <strain evidence="1">Hyas-2018</strain>
    </source>
</reference>
<proteinExistence type="predicted"/>
<dbReference type="EMBL" id="CM023490">
    <property type="protein sequence ID" value="KAH6942906.1"/>
    <property type="molecule type" value="Genomic_DNA"/>
</dbReference>
<evidence type="ECO:0000313" key="2">
    <source>
        <dbReference type="Proteomes" id="UP000821845"/>
    </source>
</evidence>
<gene>
    <name evidence="1" type="ORF">HPB50_011531</name>
</gene>
<keyword evidence="2" id="KW-1185">Reference proteome</keyword>